<evidence type="ECO:0000313" key="3">
    <source>
        <dbReference type="RefSeq" id="XP_005743605.1"/>
    </source>
</evidence>
<sequence length="96" mass="9035">MADFGGKPGGNDGIARALGQQAGKVVEGAVKKGMSAYAQKGQKGGQEGEKKKEGGGGGGGGGGLNIDDVLSFDGGNKNGGQGGGGGLGNVVGGLFK</sequence>
<dbReference type="Proteomes" id="UP000695023">
    <property type="component" value="Unplaced"/>
</dbReference>
<keyword evidence="2" id="KW-1185">Reference proteome</keyword>
<dbReference type="RefSeq" id="XP_005743605.1">
    <property type="nucleotide sequence ID" value="XM_005743548.2"/>
</dbReference>
<reference evidence="3" key="1">
    <citation type="submission" date="2025-08" db="UniProtKB">
        <authorList>
            <consortium name="RefSeq"/>
        </authorList>
    </citation>
    <scope>IDENTIFICATION</scope>
</reference>
<evidence type="ECO:0000313" key="2">
    <source>
        <dbReference type="Proteomes" id="UP000695023"/>
    </source>
</evidence>
<organism evidence="2 3">
    <name type="scientific">Pundamilia nyererei</name>
    <dbReference type="NCBI Taxonomy" id="303518"/>
    <lineage>
        <taxon>Eukaryota</taxon>
        <taxon>Metazoa</taxon>
        <taxon>Chordata</taxon>
        <taxon>Craniata</taxon>
        <taxon>Vertebrata</taxon>
        <taxon>Euteleostomi</taxon>
        <taxon>Actinopterygii</taxon>
        <taxon>Neopterygii</taxon>
        <taxon>Teleostei</taxon>
        <taxon>Neoteleostei</taxon>
        <taxon>Acanthomorphata</taxon>
        <taxon>Ovalentaria</taxon>
        <taxon>Cichlomorphae</taxon>
        <taxon>Cichliformes</taxon>
        <taxon>Cichlidae</taxon>
        <taxon>African cichlids</taxon>
        <taxon>Pseudocrenilabrinae</taxon>
        <taxon>Haplochromini</taxon>
        <taxon>Pundamilia</taxon>
    </lineage>
</organism>
<dbReference type="AlphaFoldDB" id="A0A9Y3RRU6"/>
<feature type="compositionally biased region" description="Gly residues" evidence="1">
    <location>
        <begin position="55"/>
        <end position="64"/>
    </location>
</feature>
<dbReference type="GeneID" id="102211140"/>
<evidence type="ECO:0000256" key="1">
    <source>
        <dbReference type="SAM" id="MobiDB-lite"/>
    </source>
</evidence>
<gene>
    <name evidence="3" type="primary">LOC102211140</name>
</gene>
<feature type="compositionally biased region" description="Gly residues" evidence="1">
    <location>
        <begin position="76"/>
        <end position="96"/>
    </location>
</feature>
<proteinExistence type="predicted"/>
<protein>
    <submittedName>
        <fullName evidence="3">Glycine-rich cell wall structural protein 1.0-like isoform X2</fullName>
    </submittedName>
</protein>
<accession>A0A9Y3RRU6</accession>
<name>A0A9Y3RRU6_9CICH</name>
<feature type="region of interest" description="Disordered" evidence="1">
    <location>
        <begin position="37"/>
        <end position="96"/>
    </location>
</feature>